<dbReference type="SUPFAM" id="SSF52540">
    <property type="entry name" value="P-loop containing nucleoside triphosphate hydrolases"/>
    <property type="match status" value="1"/>
</dbReference>
<keyword evidence="10" id="KW-0732">Signal</keyword>
<keyword evidence="1 8" id="KW-0812">Transmembrane</keyword>
<evidence type="ECO:0000256" key="4">
    <source>
        <dbReference type="ARBA" id="ARBA00022824"/>
    </source>
</evidence>
<dbReference type="Pfam" id="PF05879">
    <property type="entry name" value="RHD3_GTPase"/>
    <property type="match status" value="1"/>
</dbReference>
<feature type="transmembrane region" description="Helical" evidence="9">
    <location>
        <begin position="767"/>
        <end position="787"/>
    </location>
</feature>
<dbReference type="InterPro" id="IPR008803">
    <property type="entry name" value="RHD3/Sey1"/>
</dbReference>
<feature type="topological domain" description="Cytoplasmic" evidence="8">
    <location>
        <begin position="1"/>
        <end position="742"/>
    </location>
</feature>
<organism evidence="12 13">
    <name type="scientific">Saccharomyces eubayanus</name>
    <name type="common">Yeast</name>
    <dbReference type="NCBI Taxonomy" id="1080349"/>
    <lineage>
        <taxon>Eukaryota</taxon>
        <taxon>Fungi</taxon>
        <taxon>Dikarya</taxon>
        <taxon>Ascomycota</taxon>
        <taxon>Saccharomycotina</taxon>
        <taxon>Saccharomycetes</taxon>
        <taxon>Saccharomycetales</taxon>
        <taxon>Saccharomycetaceae</taxon>
        <taxon>Saccharomyces</taxon>
    </lineage>
</organism>
<sequence>MLILFFDFPLTFFLHCYLNEEGQNEQTKYYCKRSVQLLYYYWFHLKRANIINWLKNQHFSMTTDRSAIQLIDEEKAFHQSALQYFQQCIGNRDVGLDYHVISVFGSQSSGKSTLLNVLFNTNFDTMDAQVKRQQTTKGIWLAHTEEVNTTIEVSSDRPDIFVLDVEGSDGSERGEDQDFERKAALFAIAVSEVLIVNMWEQQIGLYQGNNMALLKTVFEVNLSLFGKNDNNHKVLLLFVIRDHVGVTPLSSLSDSVTRELEKIWSELSKPAGCEDSTLYDFFDLQFIGLAHKLLQEDKFIQDVKKLGDSFVMKGTDSYYFKPQYHHRLPLDGWTMYAENCWDQIEHNKDLDLPTQQILVARFKTEEIASEALEEFISKYDESIAPLKGSLGPLTSQLVALKEECLSKYDEQASRYAKNVYMEKRESLNGELNTHISGTINEFLETLMEKLWDNLRLEISSRDKASTSFVDSLATGRTKVESDFNESVGSFKKLELLSSDKEIISKFSNEFEEKIKQLRDAELKAKINGIKKNLVPELKDHVIHLLSHPSKNVWDDIMDDFESTIQSNLSSYEISKAEYDFKVGLSDDENAAVYKNIRILAWRTLDTTVHDYLKIDTIVSILRDRFEDVFRYDTEGSPKLWKAEEEIDGAFRIAKEHALEVFEVLSLAVTSDNVEIMPDVPIVEEDSSEGNEIYRDNEGIFHSRRFAHILTELQKENVLDQFRRQINITVLDSKRSIITTRTHIPPWIYILLVVLGWNEFVAVIRNPLFVTLTLVFGATFFVIHRFGLWGPVVNVVQSAIGETRSTIKEKLRKFVTEDHEVKESFEMTDFSKDEQKKE</sequence>
<dbReference type="PANTHER" id="PTHR45923">
    <property type="entry name" value="PROTEIN SEY1"/>
    <property type="match status" value="1"/>
</dbReference>
<keyword evidence="13" id="KW-1185">Reference proteome</keyword>
<feature type="binding site" evidence="8">
    <location>
        <begin position="105"/>
        <end position="112"/>
    </location>
    <ligand>
        <name>GTP</name>
        <dbReference type="ChEBI" id="CHEBI:37565"/>
    </ligand>
</feature>
<evidence type="ECO:0000256" key="10">
    <source>
        <dbReference type="SAM" id="SignalP"/>
    </source>
</evidence>
<keyword evidence="6 8" id="KW-0342">GTP-binding</keyword>
<gene>
    <name evidence="12" type="primary">U6500H02100</name>
    <name evidence="8" type="synonym">SEY1</name>
    <name evidence="12" type="ORF">SEUBUCD650_0H02100</name>
</gene>
<dbReference type="EC" id="3.6.5.-" evidence="8"/>
<proteinExistence type="inferred from homology"/>
<keyword evidence="7 8" id="KW-0472">Membrane</keyword>
<comment type="subunit">
    <text evidence="8">Interacts with RTN1 and YOP1; GTP binding is not required for these interactions.</text>
</comment>
<dbReference type="Pfam" id="PF20428">
    <property type="entry name" value="Sey1_3HB"/>
    <property type="match status" value="1"/>
</dbReference>
<feature type="domain" description="GB1/RHD3-type G" evidence="11">
    <location>
        <begin position="95"/>
        <end position="324"/>
    </location>
</feature>
<protein>
    <recommendedName>
        <fullName evidence="8">Protein SEY1</fullName>
        <ecNumber evidence="8">3.6.5.-</ecNumber>
    </recommendedName>
    <alternativeName>
        <fullName evidence="8">Synthetic enhancer of YOP1 protein</fullName>
    </alternativeName>
</protein>
<dbReference type="PANTHER" id="PTHR45923:SF2">
    <property type="entry name" value="PROTEIN SEY1"/>
    <property type="match status" value="1"/>
</dbReference>
<dbReference type="EMBL" id="OX291498">
    <property type="protein sequence ID" value="CAI2025782.1"/>
    <property type="molecule type" value="Genomic_DNA"/>
</dbReference>
<evidence type="ECO:0000259" key="11">
    <source>
        <dbReference type="PROSITE" id="PS51715"/>
    </source>
</evidence>
<evidence type="ECO:0000313" key="12">
    <source>
        <dbReference type="EMBL" id="CAI2025782.1"/>
    </source>
</evidence>
<evidence type="ECO:0000256" key="7">
    <source>
        <dbReference type="ARBA" id="ARBA00023136"/>
    </source>
</evidence>
<feature type="transmembrane region" description="Helical" evidence="9">
    <location>
        <begin position="743"/>
        <end position="760"/>
    </location>
</feature>
<dbReference type="Proteomes" id="UP001152964">
    <property type="component" value="Chromosome 8"/>
</dbReference>
<dbReference type="HAMAP" id="MF_03109">
    <property type="entry name" value="Sey1"/>
    <property type="match status" value="1"/>
</dbReference>
<evidence type="ECO:0000256" key="9">
    <source>
        <dbReference type="SAM" id="Phobius"/>
    </source>
</evidence>
<feature type="chain" id="PRO_5045905887" description="Protein SEY1" evidence="10">
    <location>
        <begin position="19"/>
        <end position="837"/>
    </location>
</feature>
<dbReference type="InterPro" id="IPR030386">
    <property type="entry name" value="G_GB1_RHD3_dom"/>
</dbReference>
<dbReference type="InterPro" id="IPR046758">
    <property type="entry name" value="Sey1/RHD3-like_3HB"/>
</dbReference>
<accession>A0ABN8VUI0</accession>
<dbReference type="CDD" id="cd01851">
    <property type="entry name" value="GBP"/>
    <property type="match status" value="1"/>
</dbReference>
<dbReference type="PROSITE" id="PS51715">
    <property type="entry name" value="G_GB1_RHD3"/>
    <property type="match status" value="1"/>
</dbReference>
<feature type="topological domain" description="Cytoplasmic" evidence="8">
    <location>
        <begin position="788"/>
        <end position="837"/>
    </location>
</feature>
<evidence type="ECO:0000256" key="2">
    <source>
        <dbReference type="ARBA" id="ARBA00022741"/>
    </source>
</evidence>
<dbReference type="InterPro" id="IPR027417">
    <property type="entry name" value="P-loop_NTPase"/>
</dbReference>
<evidence type="ECO:0000313" key="13">
    <source>
        <dbReference type="Proteomes" id="UP001152964"/>
    </source>
</evidence>
<comment type="similarity">
    <text evidence="8">Belongs to the TRAFAC class dynamin-like GTPase superfamily. GB1/RHD3 GTPase family. RHD3 subfamily.</text>
</comment>
<evidence type="ECO:0000256" key="8">
    <source>
        <dbReference type="HAMAP-Rule" id="MF_03109"/>
    </source>
</evidence>
<evidence type="ECO:0000256" key="3">
    <source>
        <dbReference type="ARBA" id="ARBA00022801"/>
    </source>
</evidence>
<keyword evidence="5 8" id="KW-1133">Transmembrane helix</keyword>
<keyword evidence="4 8" id="KW-0256">Endoplasmic reticulum</keyword>
<feature type="topological domain" description="Lumenal" evidence="8">
    <location>
        <begin position="764"/>
        <end position="766"/>
    </location>
</feature>
<name>A0ABN8VUI0_SACEU</name>
<dbReference type="Gene3D" id="3.40.50.300">
    <property type="entry name" value="P-loop containing nucleotide triphosphate hydrolases"/>
    <property type="match status" value="1"/>
</dbReference>
<comment type="function">
    <text evidence="8">Cooperates with the reticulon proteins RTN1 and RTN2 and the tubule-shaping DP1 family protein YOP1 to generate and maintain the structure of the tubular endoplasmic reticulum network. Has GTPase activity, which is required for its function in ER organization.</text>
</comment>
<feature type="signal peptide" evidence="10">
    <location>
        <begin position="1"/>
        <end position="18"/>
    </location>
</feature>
<keyword evidence="3 8" id="KW-0378">Hydrolase</keyword>
<keyword evidence="2 8" id="KW-0547">Nucleotide-binding</keyword>
<evidence type="ECO:0000256" key="1">
    <source>
        <dbReference type="ARBA" id="ARBA00022692"/>
    </source>
</evidence>
<comment type="subcellular location">
    <subcellularLocation>
        <location evidence="8">Endoplasmic reticulum membrane</location>
        <topology evidence="8">Multi-pass membrane protein</topology>
    </subcellularLocation>
    <text evidence="8">Enriched in the cortical ER. Concentrated in punctae along the ER tubules.</text>
</comment>
<evidence type="ECO:0000256" key="5">
    <source>
        <dbReference type="ARBA" id="ARBA00022989"/>
    </source>
</evidence>
<evidence type="ECO:0000256" key="6">
    <source>
        <dbReference type="ARBA" id="ARBA00023134"/>
    </source>
</evidence>
<reference evidence="12" key="1">
    <citation type="submission" date="2022-08" db="EMBL/GenBank/DDBJ databases">
        <authorList>
            <person name="Byrne P K."/>
        </authorList>
    </citation>
    <scope>NUCLEOTIDE SEQUENCE</scope>
    <source>
        <strain evidence="12">UCD650</strain>
    </source>
</reference>